<gene>
    <name evidence="1" type="ORF">EVAR_92529_1</name>
</gene>
<accession>A0A4C1T8X4</accession>
<organism evidence="1 2">
    <name type="scientific">Eumeta variegata</name>
    <name type="common">Bagworm moth</name>
    <name type="synonym">Eumeta japonica</name>
    <dbReference type="NCBI Taxonomy" id="151549"/>
    <lineage>
        <taxon>Eukaryota</taxon>
        <taxon>Metazoa</taxon>
        <taxon>Ecdysozoa</taxon>
        <taxon>Arthropoda</taxon>
        <taxon>Hexapoda</taxon>
        <taxon>Insecta</taxon>
        <taxon>Pterygota</taxon>
        <taxon>Neoptera</taxon>
        <taxon>Endopterygota</taxon>
        <taxon>Lepidoptera</taxon>
        <taxon>Glossata</taxon>
        <taxon>Ditrysia</taxon>
        <taxon>Tineoidea</taxon>
        <taxon>Psychidae</taxon>
        <taxon>Oiketicinae</taxon>
        <taxon>Eumeta</taxon>
    </lineage>
</organism>
<proteinExistence type="predicted"/>
<dbReference type="AlphaFoldDB" id="A0A4C1T8X4"/>
<name>A0A4C1T8X4_EUMVA</name>
<evidence type="ECO:0000313" key="2">
    <source>
        <dbReference type="Proteomes" id="UP000299102"/>
    </source>
</evidence>
<keyword evidence="2" id="KW-1185">Reference proteome</keyword>
<dbReference type="EMBL" id="BGZK01000038">
    <property type="protein sequence ID" value="GBP10010.1"/>
    <property type="molecule type" value="Genomic_DNA"/>
</dbReference>
<protein>
    <submittedName>
        <fullName evidence="1">Uncharacterized protein</fullName>
    </submittedName>
</protein>
<sequence length="97" mass="10624">MIHKQGNWVPCELKPRDVARRIGAGAGAAARHKSRPSPRIYCYGPCRGRNAAVLRLVASLPVPVSYHRSWSTRGPDSGCPSKTYFEPAIDHINGTDL</sequence>
<comment type="caution">
    <text evidence="1">The sequence shown here is derived from an EMBL/GenBank/DDBJ whole genome shotgun (WGS) entry which is preliminary data.</text>
</comment>
<evidence type="ECO:0000313" key="1">
    <source>
        <dbReference type="EMBL" id="GBP10010.1"/>
    </source>
</evidence>
<reference evidence="1 2" key="1">
    <citation type="journal article" date="2019" name="Commun. Biol.">
        <title>The bagworm genome reveals a unique fibroin gene that provides high tensile strength.</title>
        <authorList>
            <person name="Kono N."/>
            <person name="Nakamura H."/>
            <person name="Ohtoshi R."/>
            <person name="Tomita M."/>
            <person name="Numata K."/>
            <person name="Arakawa K."/>
        </authorList>
    </citation>
    <scope>NUCLEOTIDE SEQUENCE [LARGE SCALE GENOMIC DNA]</scope>
</reference>
<dbReference type="Proteomes" id="UP000299102">
    <property type="component" value="Unassembled WGS sequence"/>
</dbReference>